<protein>
    <submittedName>
        <fullName evidence="2">Uncharacterized protein</fullName>
    </submittedName>
</protein>
<evidence type="ECO:0000313" key="3">
    <source>
        <dbReference type="Proteomes" id="UP000537775"/>
    </source>
</evidence>
<evidence type="ECO:0000313" key="2">
    <source>
        <dbReference type="EMBL" id="MBB6392426.1"/>
    </source>
</evidence>
<accession>A0A7X0FSY4</accession>
<keyword evidence="3" id="KW-1185">Reference proteome</keyword>
<gene>
    <name evidence="2" type="ORF">HD594_002739</name>
</gene>
<reference evidence="2 3" key="1">
    <citation type="submission" date="2020-08" db="EMBL/GenBank/DDBJ databases">
        <title>Sequencing the genomes of 1000 actinobacteria strains.</title>
        <authorList>
            <person name="Klenk H.-P."/>
        </authorList>
    </citation>
    <scope>NUCLEOTIDE SEQUENCE [LARGE SCALE GENOMIC DNA]</scope>
    <source>
        <strain evidence="2 3">DSM 12511</strain>
    </source>
</reference>
<dbReference type="EMBL" id="JACHML010000001">
    <property type="protein sequence ID" value="MBB6392426.1"/>
    <property type="molecule type" value="Genomic_DNA"/>
</dbReference>
<dbReference type="Proteomes" id="UP000537775">
    <property type="component" value="Unassembled WGS sequence"/>
</dbReference>
<organism evidence="2 3">
    <name type="scientific">Microbacterium thalassium</name>
    <dbReference type="NCBI Taxonomy" id="362649"/>
    <lineage>
        <taxon>Bacteria</taxon>
        <taxon>Bacillati</taxon>
        <taxon>Actinomycetota</taxon>
        <taxon>Actinomycetes</taxon>
        <taxon>Micrococcales</taxon>
        <taxon>Microbacteriaceae</taxon>
        <taxon>Microbacterium</taxon>
    </lineage>
</organism>
<keyword evidence="1" id="KW-0812">Transmembrane</keyword>
<dbReference type="RefSeq" id="WP_271171264.1">
    <property type="nucleotide sequence ID" value="NZ_BAAAJR010000013.1"/>
</dbReference>
<keyword evidence="1" id="KW-0472">Membrane</keyword>
<dbReference type="AlphaFoldDB" id="A0A7X0FSY4"/>
<keyword evidence="1" id="KW-1133">Transmembrane helix</keyword>
<evidence type="ECO:0000256" key="1">
    <source>
        <dbReference type="SAM" id="Phobius"/>
    </source>
</evidence>
<name>A0A7X0FSY4_9MICO</name>
<feature type="transmembrane region" description="Helical" evidence="1">
    <location>
        <begin position="6"/>
        <end position="30"/>
    </location>
</feature>
<proteinExistence type="predicted"/>
<sequence length="40" mass="4479">MEYGFFSHVLLWTIGVIAALGVVGTTVAFWSMGRQAYRKD</sequence>
<comment type="caution">
    <text evidence="2">The sequence shown here is derived from an EMBL/GenBank/DDBJ whole genome shotgun (WGS) entry which is preliminary data.</text>
</comment>